<protein>
    <submittedName>
        <fullName evidence="3">Uncharacterized protein</fullName>
    </submittedName>
</protein>
<feature type="chain" id="PRO_5034039509" evidence="2">
    <location>
        <begin position="23"/>
        <end position="325"/>
    </location>
</feature>
<name>A0A8H6XP62_9AGAR</name>
<dbReference type="OrthoDB" id="2758521at2759"/>
<dbReference type="AlphaFoldDB" id="A0A8H6XP62"/>
<feature type="region of interest" description="Disordered" evidence="1">
    <location>
        <begin position="139"/>
        <end position="174"/>
    </location>
</feature>
<keyword evidence="4" id="KW-1185">Reference proteome</keyword>
<proteinExistence type="predicted"/>
<gene>
    <name evidence="3" type="ORF">MVEN_01555700</name>
</gene>
<dbReference type="Proteomes" id="UP000620124">
    <property type="component" value="Unassembled WGS sequence"/>
</dbReference>
<accession>A0A8H6XP62</accession>
<keyword evidence="2" id="KW-0732">Signal</keyword>
<sequence>MRMRSFPTLVLIYALLCRVVKAVSNAEALLNPRDGIVGTLTFTDTEVVNQTSTLFQTKTLTFTESISLNPDVHVTVEMVPTASISTVIINNSLVLLRTNTIFVPAIVTFTSSSSEETRTTSTTTSAPQLSTTLIQSTGQMSTTSSQRTIPDWTNPTQIVGQETSSSPPSSSGKKRAAVIVGVFTSCDVVLNEEVRDIGGWMREMSPPPPLPSDEKNTQAATILHGPSPSHDPSLLAEQVRVLQAQLQALQAHNDAAGTSSTVTDDPTSSVTRLSAMKREQTLVVRNYDTADLVVHTDSGLRLEPTPAVEELPPTYVERKSFTFVG</sequence>
<organism evidence="3 4">
    <name type="scientific">Mycena venus</name>
    <dbReference type="NCBI Taxonomy" id="2733690"/>
    <lineage>
        <taxon>Eukaryota</taxon>
        <taxon>Fungi</taxon>
        <taxon>Dikarya</taxon>
        <taxon>Basidiomycota</taxon>
        <taxon>Agaricomycotina</taxon>
        <taxon>Agaricomycetes</taxon>
        <taxon>Agaricomycetidae</taxon>
        <taxon>Agaricales</taxon>
        <taxon>Marasmiineae</taxon>
        <taxon>Mycenaceae</taxon>
        <taxon>Mycena</taxon>
    </lineage>
</organism>
<feature type="signal peptide" evidence="2">
    <location>
        <begin position="1"/>
        <end position="22"/>
    </location>
</feature>
<evidence type="ECO:0000313" key="4">
    <source>
        <dbReference type="Proteomes" id="UP000620124"/>
    </source>
</evidence>
<feature type="compositionally biased region" description="Polar residues" evidence="1">
    <location>
        <begin position="151"/>
        <end position="163"/>
    </location>
</feature>
<comment type="caution">
    <text evidence="3">The sequence shown here is derived from an EMBL/GenBank/DDBJ whole genome shotgun (WGS) entry which is preliminary data.</text>
</comment>
<evidence type="ECO:0000256" key="2">
    <source>
        <dbReference type="SAM" id="SignalP"/>
    </source>
</evidence>
<evidence type="ECO:0000313" key="3">
    <source>
        <dbReference type="EMBL" id="KAF7345378.1"/>
    </source>
</evidence>
<dbReference type="EMBL" id="JACAZI010000013">
    <property type="protein sequence ID" value="KAF7345378.1"/>
    <property type="molecule type" value="Genomic_DNA"/>
</dbReference>
<feature type="compositionally biased region" description="Low complexity" evidence="1">
    <location>
        <begin position="139"/>
        <end position="148"/>
    </location>
</feature>
<reference evidence="3" key="1">
    <citation type="submission" date="2020-05" db="EMBL/GenBank/DDBJ databases">
        <title>Mycena genomes resolve the evolution of fungal bioluminescence.</title>
        <authorList>
            <person name="Tsai I.J."/>
        </authorList>
    </citation>
    <scope>NUCLEOTIDE SEQUENCE</scope>
    <source>
        <strain evidence="3">CCC161011</strain>
    </source>
</reference>
<evidence type="ECO:0000256" key="1">
    <source>
        <dbReference type="SAM" id="MobiDB-lite"/>
    </source>
</evidence>